<feature type="transmembrane region" description="Helical" evidence="1">
    <location>
        <begin position="84"/>
        <end position="103"/>
    </location>
</feature>
<dbReference type="AlphaFoldDB" id="A0A2N5J5D1"/>
<feature type="transmembrane region" description="Helical" evidence="1">
    <location>
        <begin position="549"/>
        <end position="572"/>
    </location>
</feature>
<feature type="transmembrane region" description="Helical" evidence="1">
    <location>
        <begin position="233"/>
        <end position="251"/>
    </location>
</feature>
<feature type="transmembrane region" description="Helical" evidence="1">
    <location>
        <begin position="257"/>
        <end position="274"/>
    </location>
</feature>
<keyword evidence="1" id="KW-1133">Transmembrane helix</keyword>
<dbReference type="InterPro" id="IPR046062">
    <property type="entry name" value="DUF6020"/>
</dbReference>
<feature type="transmembrane region" description="Helical" evidence="1">
    <location>
        <begin position="311"/>
        <end position="332"/>
    </location>
</feature>
<dbReference type="Pfam" id="PF19484">
    <property type="entry name" value="DUF6020"/>
    <property type="match status" value="1"/>
</dbReference>
<proteinExistence type="predicted"/>
<name>A0A2N5J5D1_9BIFI</name>
<evidence type="ECO:0000256" key="1">
    <source>
        <dbReference type="SAM" id="Phobius"/>
    </source>
</evidence>
<dbReference type="EMBL" id="NMWT01000004">
    <property type="protein sequence ID" value="PLS29406.1"/>
    <property type="molecule type" value="Genomic_DNA"/>
</dbReference>
<keyword evidence="1" id="KW-0472">Membrane</keyword>
<feature type="transmembrane region" description="Helical" evidence="1">
    <location>
        <begin position="593"/>
        <end position="614"/>
    </location>
</feature>
<evidence type="ECO:0000313" key="2">
    <source>
        <dbReference type="EMBL" id="PLS29406.1"/>
    </source>
</evidence>
<sequence length="641" mass="69122">MASRHYGTMASRHYGNTAPRRHGITKPRTLVAVSSWDTWSSAARTRSAAARSRTDVIRIWSSAVRLWFADRRPSTFAVALRKRFSLYFALIAACWLPWIALTWPGAMRDDTMAQYLQAMGLHHYYTQHPLFDTLIFGLFWHFGAAAFGSPLAGQAVYTVVQAFALAAGGAFILCYIRKLGAPLWLVTVGLVYAAMSYVVVAASTTMGKDSLHTVFFLPMAVIFTEACLTRGRVLRRMPVAVAFTLLTFASVASKRTALPIVVCAGIGLLCVCAGRKSRRDGDRDPIAAPAPAPIACAAPAAPRLSDRARAAICLIVAVLLAQAVFAPIAAAATHASKSPGREVWGIVTQPVARLAHDDPSAIDPAQRRALDGIMDLDKAAATINPHRTDETFHTLKEPRRAADGTVVAPGPTPAQKLAAVRAWARLGLAHPLVYARAYAAQTRGWWNPNVNFAYPTDSDYLLRDGYLKQWSTYLTAAEVRRAGGGTGGSARMTAIARDLAPLAGTSARPQWQRDTLRAVRDWARGANAGTTAAASGTAASRPGNPLTSMALYVTWIPSMIALALVVGTVSWLRRRTSGTGSRDDRGLRADIGASPASRLAAFGLLFFTVMSLYASPEALFWYPIPVFAALPLFTALPFLRD</sequence>
<comment type="caution">
    <text evidence="2">The sequence shown here is derived from an EMBL/GenBank/DDBJ whole genome shotgun (WGS) entry which is preliminary data.</text>
</comment>
<feature type="transmembrane region" description="Helical" evidence="1">
    <location>
        <begin position="620"/>
        <end position="639"/>
    </location>
</feature>
<protein>
    <recommendedName>
        <fullName evidence="4">Sortase B cell surface sorting signal</fullName>
    </recommendedName>
</protein>
<keyword evidence="3" id="KW-1185">Reference proteome</keyword>
<feature type="transmembrane region" description="Helical" evidence="1">
    <location>
        <begin position="210"/>
        <end position="228"/>
    </location>
</feature>
<gene>
    <name evidence="2" type="ORF">Uis4E_0495</name>
</gene>
<accession>A0A2N5J5D1</accession>
<organism evidence="2 3">
    <name type="scientific">Bifidobacterium parmae</name>
    <dbReference type="NCBI Taxonomy" id="361854"/>
    <lineage>
        <taxon>Bacteria</taxon>
        <taxon>Bacillati</taxon>
        <taxon>Actinomycetota</taxon>
        <taxon>Actinomycetes</taxon>
        <taxon>Bifidobacteriales</taxon>
        <taxon>Bifidobacteriaceae</taxon>
        <taxon>Bifidobacterium</taxon>
    </lineage>
</organism>
<feature type="transmembrane region" description="Helical" evidence="1">
    <location>
        <begin position="155"/>
        <end position="176"/>
    </location>
</feature>
<evidence type="ECO:0000313" key="3">
    <source>
        <dbReference type="Proteomes" id="UP000235034"/>
    </source>
</evidence>
<reference evidence="2 3" key="1">
    <citation type="submission" date="2017-07" db="EMBL/GenBank/DDBJ databases">
        <title>Bifidobacterium novel species.</title>
        <authorList>
            <person name="Lugli G.A."/>
            <person name="Milani C."/>
            <person name="Duranti S."/>
            <person name="Mangifesta M."/>
        </authorList>
    </citation>
    <scope>NUCLEOTIDE SEQUENCE [LARGE SCALE GENOMIC DNA]</scope>
    <source>
        <strain evidence="2 3">77</strain>
    </source>
</reference>
<feature type="transmembrane region" description="Helical" evidence="1">
    <location>
        <begin position="183"/>
        <end position="204"/>
    </location>
</feature>
<evidence type="ECO:0008006" key="4">
    <source>
        <dbReference type="Google" id="ProtNLM"/>
    </source>
</evidence>
<dbReference type="Proteomes" id="UP000235034">
    <property type="component" value="Unassembled WGS sequence"/>
</dbReference>
<keyword evidence="1" id="KW-0812">Transmembrane</keyword>